<evidence type="ECO:0000313" key="1">
    <source>
        <dbReference type="EMBL" id="CAA9223556.1"/>
    </source>
</evidence>
<dbReference type="InterPro" id="IPR023214">
    <property type="entry name" value="HAD_sf"/>
</dbReference>
<dbReference type="SUPFAM" id="SSF56784">
    <property type="entry name" value="HAD-like"/>
    <property type="match status" value="1"/>
</dbReference>
<dbReference type="AlphaFoldDB" id="A0A6J4HHS7"/>
<dbReference type="Gene3D" id="3.40.50.1000">
    <property type="entry name" value="HAD superfamily/HAD-like"/>
    <property type="match status" value="1"/>
</dbReference>
<sequence>MPTLAVDFDGTIAHYKGYAGRGVFLSPLPGAAEAMHRLKRDGWNLVVFTCRTEEEELRAYLEAHDIPFDAINVGLDPSMECSGKVFADIYLDDRAVTFRDWSSAPGAVEERYRELAASHALDFHVPADAGDTAA</sequence>
<organism evidence="1">
    <name type="scientific">uncultured Armatimonadetes bacterium</name>
    <dbReference type="NCBI Taxonomy" id="157466"/>
    <lineage>
        <taxon>Bacteria</taxon>
        <taxon>Bacillati</taxon>
        <taxon>Armatimonadota</taxon>
        <taxon>environmental samples</taxon>
    </lineage>
</organism>
<gene>
    <name evidence="1" type="ORF">AVDCRST_MAG63-631</name>
</gene>
<name>A0A6J4HHS7_9BACT</name>
<dbReference type="EMBL" id="CADCTO010000080">
    <property type="protein sequence ID" value="CAA9223556.1"/>
    <property type="molecule type" value="Genomic_DNA"/>
</dbReference>
<evidence type="ECO:0008006" key="2">
    <source>
        <dbReference type="Google" id="ProtNLM"/>
    </source>
</evidence>
<reference evidence="1" key="1">
    <citation type="submission" date="2020-02" db="EMBL/GenBank/DDBJ databases">
        <authorList>
            <person name="Meier V. D."/>
        </authorList>
    </citation>
    <scope>NUCLEOTIDE SEQUENCE</scope>
    <source>
        <strain evidence="1">AVDCRST_MAG63</strain>
    </source>
</reference>
<protein>
    <recommendedName>
        <fullName evidence="2">FCP1 homology domain-containing protein</fullName>
    </recommendedName>
</protein>
<dbReference type="InterPro" id="IPR036412">
    <property type="entry name" value="HAD-like_sf"/>
</dbReference>
<proteinExistence type="predicted"/>
<accession>A0A6J4HHS7</accession>